<proteinExistence type="predicted"/>
<name>A0A939G483_9BACT</name>
<dbReference type="PROSITE" id="PS00216">
    <property type="entry name" value="SUGAR_TRANSPORT_1"/>
    <property type="match status" value="1"/>
</dbReference>
<accession>A0A939G483</accession>
<organism evidence="8 9">
    <name type="scientific">Fibrella aquatilis</name>
    <dbReference type="NCBI Taxonomy" id="2817059"/>
    <lineage>
        <taxon>Bacteria</taxon>
        <taxon>Pseudomonadati</taxon>
        <taxon>Bacteroidota</taxon>
        <taxon>Cytophagia</taxon>
        <taxon>Cytophagales</taxon>
        <taxon>Spirosomataceae</taxon>
        <taxon>Fibrella</taxon>
    </lineage>
</organism>
<protein>
    <submittedName>
        <fullName evidence="8">MFS transporter</fullName>
    </submittedName>
</protein>
<dbReference type="SUPFAM" id="SSF103473">
    <property type="entry name" value="MFS general substrate transporter"/>
    <property type="match status" value="1"/>
</dbReference>
<feature type="transmembrane region" description="Helical" evidence="6">
    <location>
        <begin position="144"/>
        <end position="162"/>
    </location>
</feature>
<evidence type="ECO:0000313" key="9">
    <source>
        <dbReference type="Proteomes" id="UP000664795"/>
    </source>
</evidence>
<feature type="transmembrane region" description="Helical" evidence="6">
    <location>
        <begin position="109"/>
        <end position="132"/>
    </location>
</feature>
<evidence type="ECO:0000256" key="2">
    <source>
        <dbReference type="ARBA" id="ARBA00022448"/>
    </source>
</evidence>
<feature type="transmembrane region" description="Helical" evidence="6">
    <location>
        <begin position="296"/>
        <end position="314"/>
    </location>
</feature>
<dbReference type="InterPro" id="IPR036259">
    <property type="entry name" value="MFS_trans_sf"/>
</dbReference>
<gene>
    <name evidence="8" type="ORF">J2I48_03005</name>
</gene>
<feature type="transmembrane region" description="Helical" evidence="6">
    <location>
        <begin position="84"/>
        <end position="103"/>
    </location>
</feature>
<evidence type="ECO:0000256" key="1">
    <source>
        <dbReference type="ARBA" id="ARBA00004141"/>
    </source>
</evidence>
<dbReference type="AlphaFoldDB" id="A0A939G483"/>
<comment type="subcellular location">
    <subcellularLocation>
        <location evidence="1">Membrane</location>
        <topology evidence="1">Multi-pass membrane protein</topology>
    </subcellularLocation>
</comment>
<dbReference type="PANTHER" id="PTHR23504">
    <property type="entry name" value="MAJOR FACILITATOR SUPERFAMILY DOMAIN-CONTAINING PROTEIN 10"/>
    <property type="match status" value="1"/>
</dbReference>
<dbReference type="Pfam" id="PF07690">
    <property type="entry name" value="MFS_1"/>
    <property type="match status" value="1"/>
</dbReference>
<evidence type="ECO:0000256" key="4">
    <source>
        <dbReference type="ARBA" id="ARBA00022989"/>
    </source>
</evidence>
<keyword evidence="2" id="KW-0813">Transport</keyword>
<feature type="transmembrane region" description="Helical" evidence="6">
    <location>
        <begin position="265"/>
        <end position="284"/>
    </location>
</feature>
<evidence type="ECO:0000256" key="5">
    <source>
        <dbReference type="ARBA" id="ARBA00023136"/>
    </source>
</evidence>
<dbReference type="EMBL" id="JAFMYU010000002">
    <property type="protein sequence ID" value="MBO0929942.1"/>
    <property type="molecule type" value="Genomic_DNA"/>
</dbReference>
<keyword evidence="5 6" id="KW-0472">Membrane</keyword>
<dbReference type="GO" id="GO:0022857">
    <property type="term" value="F:transmembrane transporter activity"/>
    <property type="evidence" value="ECO:0007669"/>
    <property type="project" value="InterPro"/>
</dbReference>
<keyword evidence="4 6" id="KW-1133">Transmembrane helix</keyword>
<evidence type="ECO:0000313" key="8">
    <source>
        <dbReference type="EMBL" id="MBO0929942.1"/>
    </source>
</evidence>
<dbReference type="InterPro" id="IPR005829">
    <property type="entry name" value="Sugar_transporter_CS"/>
</dbReference>
<dbReference type="InterPro" id="IPR011701">
    <property type="entry name" value="MFS"/>
</dbReference>
<evidence type="ECO:0000259" key="7">
    <source>
        <dbReference type="PROSITE" id="PS50850"/>
    </source>
</evidence>
<dbReference type="Gene3D" id="1.20.1250.20">
    <property type="entry name" value="MFS general substrate transporter like domains"/>
    <property type="match status" value="1"/>
</dbReference>
<feature type="domain" description="Major facilitator superfamily (MFS) profile" evidence="7">
    <location>
        <begin position="7"/>
        <end position="407"/>
    </location>
</feature>
<dbReference type="PANTHER" id="PTHR23504:SF15">
    <property type="entry name" value="MAJOR FACILITATOR SUPERFAMILY (MFS) PROFILE DOMAIN-CONTAINING PROTEIN"/>
    <property type="match status" value="1"/>
</dbReference>
<dbReference type="RefSeq" id="WP_207333912.1">
    <property type="nucleotide sequence ID" value="NZ_JAFMYU010000002.1"/>
</dbReference>
<sequence>MPSNRLPLATIFLTVFIDVVGVGIATPTITPLLLRASSGFLPTAYSIDQRTILLGYLLASFSVAGFIGGPLLGALSDRYGRKPMLLFSLVLTITGYLIFAVGIQTQALWLLFLSRIVYGIGGGNIAIIQSAIADVSDVSSRTKNFGLIGVAFGIGFIIGPTLGGELSNPKTVSWFTFATPFYAAAGLAVVNLIMVLTTFRETLATPIMRPITALTGFRNVGQAFADPRLRVLFAGVFFYALGFNFYTQFFSVYLLKRFDFDQVHIGRYFGFVGLCIAIMQGLVVRRVASRYTPAQILRVSVLGLAVALWCFLLPQQSWQIFLVAPLMALFQGLTSPNATTLVSASAGAEGQGRTLGINQSVLSAAFALPPVIAGYLETISLTLPLVIAGAMVVVGWGFFLQFINREAISDAVKA</sequence>
<feature type="transmembrane region" description="Helical" evidence="6">
    <location>
        <begin position="174"/>
        <end position="199"/>
    </location>
</feature>
<dbReference type="Proteomes" id="UP000664795">
    <property type="component" value="Unassembled WGS sequence"/>
</dbReference>
<evidence type="ECO:0000256" key="6">
    <source>
        <dbReference type="SAM" id="Phobius"/>
    </source>
</evidence>
<comment type="caution">
    <text evidence="8">The sequence shown here is derived from an EMBL/GenBank/DDBJ whole genome shotgun (WGS) entry which is preliminary data.</text>
</comment>
<dbReference type="InterPro" id="IPR020846">
    <property type="entry name" value="MFS_dom"/>
</dbReference>
<evidence type="ECO:0000256" key="3">
    <source>
        <dbReference type="ARBA" id="ARBA00022692"/>
    </source>
</evidence>
<keyword evidence="9" id="KW-1185">Reference proteome</keyword>
<reference evidence="8 9" key="1">
    <citation type="submission" date="2021-03" db="EMBL/GenBank/DDBJ databases">
        <title>Fibrella sp. HMF5036 genome sequencing and assembly.</title>
        <authorList>
            <person name="Kang H."/>
            <person name="Kim H."/>
            <person name="Bae S."/>
            <person name="Joh K."/>
        </authorList>
    </citation>
    <scope>NUCLEOTIDE SEQUENCE [LARGE SCALE GENOMIC DNA]</scope>
    <source>
        <strain evidence="8 9">HMF5036</strain>
    </source>
</reference>
<feature type="transmembrane region" description="Helical" evidence="6">
    <location>
        <begin position="49"/>
        <end position="72"/>
    </location>
</feature>
<feature type="transmembrane region" description="Helical" evidence="6">
    <location>
        <begin position="382"/>
        <end position="403"/>
    </location>
</feature>
<dbReference type="PRINTS" id="PR01036">
    <property type="entry name" value="TCRTETB"/>
</dbReference>
<keyword evidence="3 6" id="KW-0812">Transmembrane</keyword>
<feature type="transmembrane region" description="Helical" evidence="6">
    <location>
        <begin position="231"/>
        <end position="253"/>
    </location>
</feature>
<dbReference type="PROSITE" id="PS50850">
    <property type="entry name" value="MFS"/>
    <property type="match status" value="1"/>
</dbReference>
<dbReference type="GO" id="GO:0016020">
    <property type="term" value="C:membrane"/>
    <property type="evidence" value="ECO:0007669"/>
    <property type="project" value="UniProtKB-SubCell"/>
</dbReference>